<reference evidence="1 2" key="1">
    <citation type="journal article" date="2021" name="Appl. Environ. Microbiol.">
        <title>Genetic linkage and physical mapping for an oyster mushroom Pleurotus cornucopiae and QTL analysis for the trait cap color.</title>
        <authorList>
            <person name="Zhang Y."/>
            <person name="Gao W."/>
            <person name="Sonnenberg A."/>
            <person name="Chen Q."/>
            <person name="Zhang J."/>
            <person name="Huang C."/>
        </authorList>
    </citation>
    <scope>NUCLEOTIDE SEQUENCE [LARGE SCALE GENOMIC DNA]</scope>
    <source>
        <strain evidence="1">CCMSSC00406</strain>
    </source>
</reference>
<evidence type="ECO:0000313" key="1">
    <source>
        <dbReference type="EMBL" id="KAG9224444.1"/>
    </source>
</evidence>
<comment type="caution">
    <text evidence="1">The sequence shown here is derived from an EMBL/GenBank/DDBJ whole genome shotgun (WGS) entry which is preliminary data.</text>
</comment>
<protein>
    <submittedName>
        <fullName evidence="1">Uncharacterized protein</fullName>
    </submittedName>
</protein>
<evidence type="ECO:0000313" key="2">
    <source>
        <dbReference type="Proteomes" id="UP000824881"/>
    </source>
</evidence>
<name>A0ACB7J1L5_PLECO</name>
<organism evidence="1 2">
    <name type="scientific">Pleurotus cornucopiae</name>
    <name type="common">Cornucopia mushroom</name>
    <dbReference type="NCBI Taxonomy" id="5321"/>
    <lineage>
        <taxon>Eukaryota</taxon>
        <taxon>Fungi</taxon>
        <taxon>Dikarya</taxon>
        <taxon>Basidiomycota</taxon>
        <taxon>Agaricomycotina</taxon>
        <taxon>Agaricomycetes</taxon>
        <taxon>Agaricomycetidae</taxon>
        <taxon>Agaricales</taxon>
        <taxon>Pleurotineae</taxon>
        <taxon>Pleurotaceae</taxon>
        <taxon>Pleurotus</taxon>
    </lineage>
</organism>
<dbReference type="Proteomes" id="UP000824881">
    <property type="component" value="Unassembled WGS sequence"/>
</dbReference>
<accession>A0ACB7J1L5</accession>
<sequence>MPTSTSASANTTPAREFQYKQQVQPSTAERTLSTSTSSSSTSPPLPPSTSTSTPTTNDMLHHLALRMPFALHHPSSSTSSTSSSSSSSLSSNASYTGSYYCPTSAPSSGSSSNRSSYVPPSPTITAFHTSPAATSHPAFASPPLHGPSPASRAPSPPAPASASLASPLARAHRAPPPADAPPLQIHSTPSKHTLCVQFPQSMGAEMKPEMVTVCAKRGDRLGIVADAWHLERNCHYEWEVAFPPHDADMAHVHAKFLPGGCLTIDVWRR</sequence>
<keyword evidence="2" id="KW-1185">Reference proteome</keyword>
<dbReference type="EMBL" id="WQMT02000003">
    <property type="protein sequence ID" value="KAG9224444.1"/>
    <property type="molecule type" value="Genomic_DNA"/>
</dbReference>
<gene>
    <name evidence="1" type="ORF">CCMSSC00406_0007637</name>
</gene>
<proteinExistence type="predicted"/>